<feature type="compositionally biased region" description="Basic and acidic residues" evidence="1">
    <location>
        <begin position="439"/>
        <end position="449"/>
    </location>
</feature>
<gene>
    <name evidence="3" type="ORF">CPB83DRAFT_69806</name>
</gene>
<protein>
    <submittedName>
        <fullName evidence="3">Uncharacterized protein</fullName>
    </submittedName>
</protein>
<evidence type="ECO:0000256" key="1">
    <source>
        <dbReference type="SAM" id="MobiDB-lite"/>
    </source>
</evidence>
<proteinExistence type="predicted"/>
<name>A0A9P6E5H5_9AGAR</name>
<feature type="transmembrane region" description="Helical" evidence="2">
    <location>
        <begin position="79"/>
        <end position="103"/>
    </location>
</feature>
<keyword evidence="4" id="KW-1185">Reference proteome</keyword>
<feature type="compositionally biased region" description="Low complexity" evidence="1">
    <location>
        <begin position="307"/>
        <end position="325"/>
    </location>
</feature>
<feature type="region of interest" description="Disordered" evidence="1">
    <location>
        <begin position="385"/>
        <end position="467"/>
    </location>
</feature>
<reference evidence="3" key="1">
    <citation type="submission" date="2020-11" db="EMBL/GenBank/DDBJ databases">
        <authorList>
            <consortium name="DOE Joint Genome Institute"/>
            <person name="Ahrendt S."/>
            <person name="Riley R."/>
            <person name="Andreopoulos W."/>
            <person name="Labutti K."/>
            <person name="Pangilinan J."/>
            <person name="Ruiz-Duenas F.J."/>
            <person name="Barrasa J.M."/>
            <person name="Sanchez-Garcia M."/>
            <person name="Camarero S."/>
            <person name="Miyauchi S."/>
            <person name="Serrano A."/>
            <person name="Linde D."/>
            <person name="Babiker R."/>
            <person name="Drula E."/>
            <person name="Ayuso-Fernandez I."/>
            <person name="Pacheco R."/>
            <person name="Padilla G."/>
            <person name="Ferreira P."/>
            <person name="Barriuso J."/>
            <person name="Kellner H."/>
            <person name="Castanera R."/>
            <person name="Alfaro M."/>
            <person name="Ramirez L."/>
            <person name="Pisabarro A.G."/>
            <person name="Kuo A."/>
            <person name="Tritt A."/>
            <person name="Lipzen A."/>
            <person name="He G."/>
            <person name="Yan M."/>
            <person name="Ng V."/>
            <person name="Cullen D."/>
            <person name="Martin F."/>
            <person name="Rosso M.-N."/>
            <person name="Henrissat B."/>
            <person name="Hibbett D."/>
            <person name="Martinez A.T."/>
            <person name="Grigoriev I.V."/>
        </authorList>
    </citation>
    <scope>NUCLEOTIDE SEQUENCE</scope>
    <source>
        <strain evidence="3">CBS 506.95</strain>
    </source>
</reference>
<accession>A0A9P6E5H5</accession>
<feature type="compositionally biased region" description="Pro residues" evidence="1">
    <location>
        <begin position="416"/>
        <end position="427"/>
    </location>
</feature>
<keyword evidence="2" id="KW-1133">Transmembrane helix</keyword>
<feature type="region of interest" description="Disordered" evidence="1">
    <location>
        <begin position="346"/>
        <end position="368"/>
    </location>
</feature>
<organism evidence="3 4">
    <name type="scientific">Crepidotus variabilis</name>
    <dbReference type="NCBI Taxonomy" id="179855"/>
    <lineage>
        <taxon>Eukaryota</taxon>
        <taxon>Fungi</taxon>
        <taxon>Dikarya</taxon>
        <taxon>Basidiomycota</taxon>
        <taxon>Agaricomycotina</taxon>
        <taxon>Agaricomycetes</taxon>
        <taxon>Agaricomycetidae</taxon>
        <taxon>Agaricales</taxon>
        <taxon>Agaricineae</taxon>
        <taxon>Crepidotaceae</taxon>
        <taxon>Crepidotus</taxon>
    </lineage>
</organism>
<comment type="caution">
    <text evidence="3">The sequence shown here is derived from an EMBL/GenBank/DDBJ whole genome shotgun (WGS) entry which is preliminary data.</text>
</comment>
<feature type="region of interest" description="Disordered" evidence="1">
    <location>
        <begin position="302"/>
        <end position="332"/>
    </location>
</feature>
<keyword evidence="2" id="KW-0472">Membrane</keyword>
<dbReference type="OrthoDB" id="3068832at2759"/>
<dbReference type="EMBL" id="MU157929">
    <property type="protein sequence ID" value="KAF9522941.1"/>
    <property type="molecule type" value="Genomic_DNA"/>
</dbReference>
<evidence type="ECO:0000256" key="2">
    <source>
        <dbReference type="SAM" id="Phobius"/>
    </source>
</evidence>
<keyword evidence="2" id="KW-0812">Transmembrane</keyword>
<evidence type="ECO:0000313" key="3">
    <source>
        <dbReference type="EMBL" id="KAF9522941.1"/>
    </source>
</evidence>
<dbReference type="Proteomes" id="UP000807306">
    <property type="component" value="Unassembled WGS sequence"/>
</dbReference>
<dbReference type="AlphaFoldDB" id="A0A9P6E5H5"/>
<feature type="compositionally biased region" description="Low complexity" evidence="1">
    <location>
        <begin position="385"/>
        <end position="399"/>
    </location>
</feature>
<feature type="compositionally biased region" description="Basic and acidic residues" evidence="1">
    <location>
        <begin position="456"/>
        <end position="467"/>
    </location>
</feature>
<evidence type="ECO:0000313" key="4">
    <source>
        <dbReference type="Proteomes" id="UP000807306"/>
    </source>
</evidence>
<sequence>MHAARYMTPLSRICVEDLSADVSLDSVDSSSRAEKSDHVPQLLFNLFLHSNHLNLPIHSFSCTDLPFFFGSRFFKNTGAVAGVFTVVGLIALALVFAFITNIVRRRRAKAFDRELQEATREAAAAPAPAFLDDDDDGYGPHGVGSTGAYSSGYVASSNERQFSDLSHGTYGQNPMGHAETYNMRELGPGAGVGEIYDPYAGAAAGAAGGAAGIGIARARSMKSDNSAGNSYGAALADGASPYAAFAGPQGGYNNAPPMPGAGMGGGDPFGATAAQKNLELLEAAGMGAHIAGAGAGTVGALSRSQSQYRDQQPGYGYPQQQQHPQTAQRLSTQSPNDYLALERNRSLGSSGHSHEPSPNSASTGATQYYSPGVVSPYANTIQAHAQQSYQSQIQQPPQQRWSVVNEDPEDAYGGYSPPPGVPAPGALPNPFAGATSTDSHTKEWDRESRASSYSQEEPKRVLKVANE</sequence>